<dbReference type="Pfam" id="PF01112">
    <property type="entry name" value="Asparaginase_2"/>
    <property type="match status" value="1"/>
</dbReference>
<feature type="active site" description="Nucleophile" evidence="2">
    <location>
        <position position="204"/>
    </location>
</feature>
<reference evidence="4 5" key="2">
    <citation type="submission" date="2018-10" db="EMBL/GenBank/DDBJ databases">
        <authorList>
            <consortium name="Pathogen Informatics"/>
        </authorList>
    </citation>
    <scope>NUCLEOTIDE SEQUENCE [LARGE SCALE GENOMIC DNA]</scope>
</reference>
<dbReference type="WBParaSite" id="MCOS_0000709701-mRNA-1">
    <property type="protein sequence ID" value="MCOS_0000709701-mRNA-1"/>
    <property type="gene ID" value="MCOS_0000709701"/>
</dbReference>
<dbReference type="InterPro" id="IPR000246">
    <property type="entry name" value="Peptidase_T2"/>
</dbReference>
<dbReference type="PANTHER" id="PTHR10188:SF8">
    <property type="entry name" value="THREONINE ASPARTASE 1"/>
    <property type="match status" value="1"/>
</dbReference>
<dbReference type="AlphaFoldDB" id="A0A0R3UI72"/>
<dbReference type="InterPro" id="IPR037464">
    <property type="entry name" value="Taspase1"/>
</dbReference>
<evidence type="ECO:0000313" key="4">
    <source>
        <dbReference type="EMBL" id="VDD81095.1"/>
    </source>
</evidence>
<gene>
    <name evidence="4" type="ORF">MCOS_LOCUS7098</name>
</gene>
<evidence type="ECO:0000256" key="1">
    <source>
        <dbReference type="ARBA" id="ARBA00010872"/>
    </source>
</evidence>
<sequence length="380" mass="40583">MFAVVVHAGAGFHAPSNESTYKDACLNACLAAAQILERSNTTFPAIDAATSAVSVLEDSYITNAGYGSCLNFDGYVECDAGLMCGKSLVFTSVGSVSNVKNPIEIPRHLILRHLTEPASVIGRVKPLSLCGDGARRYASEVAGLPLTPDNRLISKSARSSWRKYRALVDEHESNVVDASTRNGNSREGLSSSLKRSRIWDRLDTVGAVCLDISGNICAASSSGGIPLKIGGRVGQACIYGCGSWAEVTPSVSVGCVTSGTGEQLIKTQLAQRIASEILVEKNKPIPDVVNNAFQREFLASRFLAKETTEKFGGVVGLCRTPGDTQDPYLPRVVELFFKHSTKSLAYAYFVSGAMKKPKAEISRMSHGSSTASNYYAFACK</sequence>
<dbReference type="GO" id="GO:0004298">
    <property type="term" value="F:threonine-type endopeptidase activity"/>
    <property type="evidence" value="ECO:0007669"/>
    <property type="project" value="InterPro"/>
</dbReference>
<keyword evidence="5" id="KW-1185">Reference proteome</keyword>
<comment type="similarity">
    <text evidence="1">Belongs to the Ntn-hydrolase family.</text>
</comment>
<feature type="site" description="Cleavage; by autolysis" evidence="3">
    <location>
        <begin position="203"/>
        <end position="204"/>
    </location>
</feature>
<dbReference type="Proteomes" id="UP000267029">
    <property type="component" value="Unassembled WGS sequence"/>
</dbReference>
<reference evidence="6" key="1">
    <citation type="submission" date="2017-02" db="UniProtKB">
        <authorList>
            <consortium name="WormBaseParasite"/>
        </authorList>
    </citation>
    <scope>IDENTIFICATION</scope>
</reference>
<organism evidence="6">
    <name type="scientific">Mesocestoides corti</name>
    <name type="common">Flatworm</name>
    <dbReference type="NCBI Taxonomy" id="53468"/>
    <lineage>
        <taxon>Eukaryota</taxon>
        <taxon>Metazoa</taxon>
        <taxon>Spiralia</taxon>
        <taxon>Lophotrochozoa</taxon>
        <taxon>Platyhelminthes</taxon>
        <taxon>Cestoda</taxon>
        <taxon>Eucestoda</taxon>
        <taxon>Cyclophyllidea</taxon>
        <taxon>Mesocestoididae</taxon>
        <taxon>Mesocestoides</taxon>
    </lineage>
</organism>
<name>A0A0R3UI72_MESCO</name>
<dbReference type="SUPFAM" id="SSF56235">
    <property type="entry name" value="N-terminal nucleophile aminohydrolases (Ntn hydrolases)"/>
    <property type="match status" value="1"/>
</dbReference>
<evidence type="ECO:0000313" key="6">
    <source>
        <dbReference type="WBParaSite" id="MCOS_0000709701-mRNA-1"/>
    </source>
</evidence>
<dbReference type="CDD" id="cd04514">
    <property type="entry name" value="Taspase1_like"/>
    <property type="match status" value="1"/>
</dbReference>
<dbReference type="GO" id="GO:0005737">
    <property type="term" value="C:cytoplasm"/>
    <property type="evidence" value="ECO:0007669"/>
    <property type="project" value="TreeGrafter"/>
</dbReference>
<dbReference type="OrthoDB" id="77601at2759"/>
<dbReference type="EMBL" id="UXSR01005326">
    <property type="protein sequence ID" value="VDD81095.1"/>
    <property type="molecule type" value="Genomic_DNA"/>
</dbReference>
<accession>A0A0R3UI72</accession>
<dbReference type="GO" id="GO:0051604">
    <property type="term" value="P:protein maturation"/>
    <property type="evidence" value="ECO:0007669"/>
    <property type="project" value="TreeGrafter"/>
</dbReference>
<protein>
    <submittedName>
        <fullName evidence="6">Threonine aspartase</fullName>
    </submittedName>
</protein>
<evidence type="ECO:0000256" key="2">
    <source>
        <dbReference type="PIRSR" id="PIRSR600246-1"/>
    </source>
</evidence>
<evidence type="ECO:0000313" key="5">
    <source>
        <dbReference type="Proteomes" id="UP000267029"/>
    </source>
</evidence>
<dbReference type="PANTHER" id="PTHR10188">
    <property type="entry name" value="L-ASPARAGINASE"/>
    <property type="match status" value="1"/>
</dbReference>
<dbReference type="STRING" id="53468.A0A0R3UI72"/>
<dbReference type="InterPro" id="IPR029055">
    <property type="entry name" value="Ntn_hydrolases_N"/>
</dbReference>
<dbReference type="Gene3D" id="3.60.20.30">
    <property type="entry name" value="(Glycosyl)asparaginase"/>
    <property type="match status" value="1"/>
</dbReference>
<evidence type="ECO:0000256" key="3">
    <source>
        <dbReference type="PIRSR" id="PIRSR600246-3"/>
    </source>
</evidence>
<proteinExistence type="inferred from homology"/>